<evidence type="ECO:0000313" key="1">
    <source>
        <dbReference type="EMBL" id="EGQ78427.1"/>
    </source>
</evidence>
<gene>
    <name evidence="1" type="ORF">HMPREF9418_0136</name>
</gene>
<protein>
    <submittedName>
        <fullName evidence="1">Uncharacterized protein</fullName>
    </submittedName>
</protein>
<accession>A0AA36UM03</accession>
<organism evidence="1 2">
    <name type="scientific">Neisseria macacae ATCC 33926</name>
    <dbReference type="NCBI Taxonomy" id="997348"/>
    <lineage>
        <taxon>Bacteria</taxon>
        <taxon>Pseudomonadati</taxon>
        <taxon>Pseudomonadota</taxon>
        <taxon>Betaproteobacteria</taxon>
        <taxon>Neisseriales</taxon>
        <taxon>Neisseriaceae</taxon>
        <taxon>Neisseria</taxon>
    </lineage>
</organism>
<dbReference type="Proteomes" id="UP000004982">
    <property type="component" value="Unassembled WGS sequence"/>
</dbReference>
<sequence>MDRFADGIFGPFIQELGILTQFACLLRRYEKGRLKTLYIGFQTTFAVS</sequence>
<proteinExistence type="predicted"/>
<name>A0AA36UM03_9NEIS</name>
<dbReference type="AlphaFoldDB" id="A0AA36UM03"/>
<reference evidence="1 2" key="1">
    <citation type="submission" date="2011-05" db="EMBL/GenBank/DDBJ databases">
        <authorList>
            <person name="Muzny D."/>
            <person name="Qin X."/>
            <person name="Deng J."/>
            <person name="Jiang H."/>
            <person name="Liu Y."/>
            <person name="Qu J."/>
            <person name="Song X.-Z."/>
            <person name="Zhang L."/>
            <person name="Thornton R."/>
            <person name="Coyle M."/>
            <person name="Francisco L."/>
            <person name="Jackson L."/>
            <person name="Javaid M."/>
            <person name="Korchina V."/>
            <person name="Kovar C."/>
            <person name="Mata R."/>
            <person name="Mathew T."/>
            <person name="Ngo R."/>
            <person name="Nguyen L."/>
            <person name="Nguyen N."/>
            <person name="Okwuonu G."/>
            <person name="Ongeri F."/>
            <person name="Pham C."/>
            <person name="Simmons D."/>
            <person name="Wilczek-Boney K."/>
            <person name="Hale W."/>
            <person name="Jakkamsetti A."/>
            <person name="Pham P."/>
            <person name="Ruth R."/>
            <person name="San Lucas F."/>
            <person name="Warren J."/>
            <person name="Zhang J."/>
            <person name="Zhao Z."/>
            <person name="Zhou C."/>
            <person name="Zhu D."/>
            <person name="Lee S."/>
            <person name="Bess C."/>
            <person name="Blankenburg K."/>
            <person name="Forbes L."/>
            <person name="Fu Q."/>
            <person name="Gubbala S."/>
            <person name="Hirani K."/>
            <person name="Jayaseelan J.C."/>
            <person name="Lara F."/>
            <person name="Munidasa M."/>
            <person name="Palculict T."/>
            <person name="Patil S."/>
            <person name="Pu L.-L."/>
            <person name="Saada N."/>
            <person name="Tang L."/>
            <person name="Weissenberger G."/>
            <person name="Zhu Y."/>
            <person name="Hemphill L."/>
            <person name="Shang Y."/>
            <person name="Youmans B."/>
            <person name="Ayvaz T."/>
            <person name="Ross M."/>
            <person name="Santibanez J."/>
            <person name="Aqrawi P."/>
            <person name="Gross S."/>
            <person name="Joshi V."/>
            <person name="Fowler G."/>
            <person name="Nazareth L."/>
            <person name="Reid J."/>
            <person name="Worley K."/>
            <person name="Petrosino J."/>
            <person name="Highlander S."/>
            <person name="Gibbs R."/>
        </authorList>
    </citation>
    <scope>NUCLEOTIDE SEQUENCE [LARGE SCALE GENOMIC DNA]</scope>
    <source>
        <strain evidence="1 2">ATCC 33926</strain>
    </source>
</reference>
<evidence type="ECO:0000313" key="2">
    <source>
        <dbReference type="Proteomes" id="UP000004982"/>
    </source>
</evidence>
<dbReference type="EMBL" id="AFQE01000013">
    <property type="protein sequence ID" value="EGQ78427.1"/>
    <property type="molecule type" value="Genomic_DNA"/>
</dbReference>
<comment type="caution">
    <text evidence="1">The sequence shown here is derived from an EMBL/GenBank/DDBJ whole genome shotgun (WGS) entry which is preliminary data.</text>
</comment>